<protein>
    <submittedName>
        <fullName evidence="2">CLUMA_CG002269, isoform A</fullName>
    </submittedName>
</protein>
<dbReference type="AlphaFoldDB" id="A0A1J1HM69"/>
<name>A0A1J1HM69_9DIPT</name>
<evidence type="ECO:0000256" key="1">
    <source>
        <dbReference type="SAM" id="MobiDB-lite"/>
    </source>
</evidence>
<feature type="region of interest" description="Disordered" evidence="1">
    <location>
        <begin position="1"/>
        <end position="24"/>
    </location>
</feature>
<organism evidence="2 3">
    <name type="scientific">Clunio marinus</name>
    <dbReference type="NCBI Taxonomy" id="568069"/>
    <lineage>
        <taxon>Eukaryota</taxon>
        <taxon>Metazoa</taxon>
        <taxon>Ecdysozoa</taxon>
        <taxon>Arthropoda</taxon>
        <taxon>Hexapoda</taxon>
        <taxon>Insecta</taxon>
        <taxon>Pterygota</taxon>
        <taxon>Neoptera</taxon>
        <taxon>Endopterygota</taxon>
        <taxon>Diptera</taxon>
        <taxon>Nematocera</taxon>
        <taxon>Chironomoidea</taxon>
        <taxon>Chironomidae</taxon>
        <taxon>Clunio</taxon>
    </lineage>
</organism>
<evidence type="ECO:0000313" key="3">
    <source>
        <dbReference type="Proteomes" id="UP000183832"/>
    </source>
</evidence>
<sequence length="60" mass="6334">MQILLNEADGDGSDVDSNNITDLLNEPDSELSSLSHLATSQISLLATTEIKSVTMSLEVG</sequence>
<dbReference type="EMBL" id="CVRI01000008">
    <property type="protein sequence ID" value="CRK88500.1"/>
    <property type="molecule type" value="Genomic_DNA"/>
</dbReference>
<accession>A0A1J1HM69</accession>
<gene>
    <name evidence="2" type="ORF">CLUMA_CG002269</name>
</gene>
<keyword evidence="3" id="KW-1185">Reference proteome</keyword>
<dbReference type="Proteomes" id="UP000183832">
    <property type="component" value="Unassembled WGS sequence"/>
</dbReference>
<evidence type="ECO:0000313" key="2">
    <source>
        <dbReference type="EMBL" id="CRK88500.1"/>
    </source>
</evidence>
<proteinExistence type="predicted"/>
<reference evidence="2 3" key="1">
    <citation type="submission" date="2015-04" db="EMBL/GenBank/DDBJ databases">
        <authorList>
            <person name="Syromyatnikov M.Y."/>
            <person name="Popov V.N."/>
        </authorList>
    </citation>
    <scope>NUCLEOTIDE SEQUENCE [LARGE SCALE GENOMIC DNA]</scope>
</reference>